<evidence type="ECO:0000313" key="1">
    <source>
        <dbReference type="EMBL" id="CCA83714.1"/>
    </source>
</evidence>
<accession>G2ZXP3</accession>
<gene>
    <name evidence="1" type="ORF">BDB_mp70168</name>
</gene>
<organism evidence="1">
    <name type="scientific">blood disease bacterium R229</name>
    <dbReference type="NCBI Taxonomy" id="741978"/>
    <lineage>
        <taxon>Bacteria</taxon>
        <taxon>Pseudomonadati</taxon>
        <taxon>Pseudomonadota</taxon>
        <taxon>Betaproteobacteria</taxon>
        <taxon>Burkholderiales</taxon>
        <taxon>Burkholderiaceae</taxon>
        <taxon>Ralstonia</taxon>
        <taxon>Ralstonia solanacearum species complex</taxon>
    </lineage>
</organism>
<sequence>MPSRVGSAIRALKRFLPTRPYSGISSRQPAHTSAGEQMTATVHLNRPMQSSDRSEGRAPCFPRSLKNDRPEWIRRFSTARFC</sequence>
<protein>
    <submittedName>
        <fullName evidence="1">Uncharacterized protein</fullName>
    </submittedName>
</protein>
<name>G2ZXP3_9RALS</name>
<proteinExistence type="predicted"/>
<dbReference type="AlphaFoldDB" id="G2ZXP3"/>
<reference evidence="1" key="2">
    <citation type="submission" date="2011-04" db="EMBL/GenBank/DDBJ databases">
        <authorList>
            <person name="Genoscope - CEA"/>
        </authorList>
    </citation>
    <scope>NUCLEOTIDE SEQUENCE</scope>
    <source>
        <strain evidence="1">R229</strain>
    </source>
</reference>
<dbReference type="EMBL" id="FR854083">
    <property type="protein sequence ID" value="CCA83714.1"/>
    <property type="molecule type" value="Genomic_DNA"/>
</dbReference>
<reference evidence="1" key="1">
    <citation type="journal article" date="2011" name="PLoS ONE">
        <title>Ralstonia syzygii, the Blood Disease Bacterium and some Asian R. solanacearum strains form a single genomic species despite divergent lifestyles.</title>
        <authorList>
            <person name="Remenant B."/>
            <person name="de Cambiaire J.C."/>
            <person name="Cellier G."/>
            <person name="Jacobs J.M."/>
            <person name="Mangenot S."/>
            <person name="Barbe V."/>
            <person name="Lajus A."/>
            <person name="Vallenet D."/>
            <person name="Medigue C."/>
            <person name="Fegan M."/>
            <person name="Allen C."/>
            <person name="Prior P."/>
        </authorList>
    </citation>
    <scope>NUCLEOTIDE SEQUENCE</scope>
    <source>
        <strain evidence="1">R229</strain>
    </source>
</reference>